<feature type="transmembrane region" description="Helical" evidence="12">
    <location>
        <begin position="60"/>
        <end position="78"/>
    </location>
</feature>
<evidence type="ECO:0000256" key="6">
    <source>
        <dbReference type="ARBA" id="ARBA00022989"/>
    </source>
</evidence>
<feature type="transmembrane region" description="Helical" evidence="12">
    <location>
        <begin position="438"/>
        <end position="458"/>
    </location>
</feature>
<dbReference type="GO" id="GO:0005886">
    <property type="term" value="C:plasma membrane"/>
    <property type="evidence" value="ECO:0007669"/>
    <property type="project" value="UniProtKB-SubCell"/>
</dbReference>
<reference evidence="13 14" key="1">
    <citation type="submission" date="2023-03" db="EMBL/GenBank/DDBJ databases">
        <title>High-quality genome of Scylla paramamosain provides insights in environmental adaptation.</title>
        <authorList>
            <person name="Zhang L."/>
        </authorList>
    </citation>
    <scope>NUCLEOTIDE SEQUENCE [LARGE SCALE GENOMIC DNA]</scope>
    <source>
        <strain evidence="13">LZ_2023a</strain>
        <tissue evidence="13">Muscle</tissue>
    </source>
</reference>
<dbReference type="EMBL" id="JARAKH010000024">
    <property type="protein sequence ID" value="KAK8391158.1"/>
    <property type="molecule type" value="Genomic_DNA"/>
</dbReference>
<evidence type="ECO:0008006" key="15">
    <source>
        <dbReference type="Google" id="ProtNLM"/>
    </source>
</evidence>
<evidence type="ECO:0000256" key="12">
    <source>
        <dbReference type="SAM" id="Phobius"/>
    </source>
</evidence>
<feature type="transmembrane region" description="Helical" evidence="12">
    <location>
        <begin position="411"/>
        <end position="431"/>
    </location>
</feature>
<keyword evidence="4" id="KW-1003">Cell membrane</keyword>
<dbReference type="InterPro" id="IPR001734">
    <property type="entry name" value="Na/solute_symporter"/>
</dbReference>
<feature type="transmembrane region" description="Helical" evidence="12">
    <location>
        <begin position="90"/>
        <end position="112"/>
    </location>
</feature>
<feature type="transmembrane region" description="Helical" evidence="12">
    <location>
        <begin position="276"/>
        <end position="301"/>
    </location>
</feature>
<dbReference type="PANTHER" id="PTHR42985:SF40">
    <property type="entry name" value="LD47995P-RELATED"/>
    <property type="match status" value="1"/>
</dbReference>
<keyword evidence="10" id="KW-0739">Sodium transport</keyword>
<feature type="transmembrane region" description="Helical" evidence="12">
    <location>
        <begin position="510"/>
        <end position="528"/>
    </location>
</feature>
<evidence type="ECO:0000256" key="1">
    <source>
        <dbReference type="ARBA" id="ARBA00004651"/>
    </source>
</evidence>
<evidence type="ECO:0000256" key="3">
    <source>
        <dbReference type="ARBA" id="ARBA00022448"/>
    </source>
</evidence>
<evidence type="ECO:0000256" key="11">
    <source>
        <dbReference type="RuleBase" id="RU362091"/>
    </source>
</evidence>
<protein>
    <recommendedName>
        <fullName evidence="15">Sodium-coupled monocarboxylate transporter 1</fullName>
    </recommendedName>
</protein>
<evidence type="ECO:0000313" key="13">
    <source>
        <dbReference type="EMBL" id="KAK8391158.1"/>
    </source>
</evidence>
<evidence type="ECO:0000256" key="9">
    <source>
        <dbReference type="ARBA" id="ARBA00023136"/>
    </source>
</evidence>
<sequence length="573" mass="61871">MRHHFNIKEDGKVAGFTWADYVMFCGMLLLSLFIGVFYAYKNRKKANEEFLLGGRSMSCGPVSLSLVASYISAILVLGGPAETYYHNISWIVGMGGLAAIPVVTIVFLPFLYQMRITSVYEYLEMRFDSREDTPHGQPDVRAADSTVRGAVTNMQVWVSILTVAAIASVYTAIGGMKAVVWTDVMQLLVILGGLFAIVVKGSIDLGGVENIWNIAVQHNRTGYNIMKFEFDLYERHTVTNIVIGGFLASLCSFACSQTAVQRYSSMKSLNHARVSLLLTIPFYMLLYFLAAFTGLVLFATYEGCDPLAAGLISSKDQILPFFVMDKLSSAPGLPGLFVACIFSGALSTISSAVSSQAAVTWEDWLAPIPYFASLSPTSQAAITKLIAGAYGTLAVGLAFMAGNFGGLLQTAHAFVGSVSGPLLSVFVLAFFMPFSNAIGGCVGLLLGTAAPLIVNIGASKLGLKPALLPTSTDSCPLNMTMQETTSTPPLSVSDLDYPHKLFAISYKHTVTLGFLVAIVMGILTSLLTGRTRGKRVKRELLHPWVRWAEPDSKEVSARVEAHSYHNPAACTHF</sequence>
<dbReference type="InterPro" id="IPR051163">
    <property type="entry name" value="Sodium:Solute_Symporter_SSF"/>
</dbReference>
<dbReference type="AlphaFoldDB" id="A0AAW0TVP9"/>
<feature type="transmembrane region" description="Helical" evidence="12">
    <location>
        <begin position="333"/>
        <end position="353"/>
    </location>
</feature>
<dbReference type="PANTHER" id="PTHR42985">
    <property type="entry name" value="SODIUM-COUPLED MONOCARBOXYLATE TRANSPORTER"/>
    <property type="match status" value="1"/>
</dbReference>
<accession>A0AAW0TVP9</accession>
<evidence type="ECO:0000256" key="10">
    <source>
        <dbReference type="ARBA" id="ARBA00023201"/>
    </source>
</evidence>
<gene>
    <name evidence="13" type="ORF">O3P69_017071</name>
</gene>
<keyword evidence="3" id="KW-0813">Transport</keyword>
<dbReference type="CDD" id="cd11492">
    <property type="entry name" value="SLC5sbd_NIS-SMVT"/>
    <property type="match status" value="1"/>
</dbReference>
<proteinExistence type="inferred from homology"/>
<comment type="similarity">
    <text evidence="2 11">Belongs to the sodium:solute symporter (SSF) (TC 2.A.21) family.</text>
</comment>
<dbReference type="PROSITE" id="PS50283">
    <property type="entry name" value="NA_SOLUT_SYMP_3"/>
    <property type="match status" value="1"/>
</dbReference>
<keyword evidence="5 12" id="KW-0812">Transmembrane</keyword>
<comment type="subcellular location">
    <subcellularLocation>
        <location evidence="1">Cell membrane</location>
        <topology evidence="1">Multi-pass membrane protein</topology>
    </subcellularLocation>
</comment>
<dbReference type="GO" id="GO:0015293">
    <property type="term" value="F:symporter activity"/>
    <property type="evidence" value="ECO:0007669"/>
    <property type="project" value="TreeGrafter"/>
</dbReference>
<dbReference type="GO" id="GO:0006814">
    <property type="term" value="P:sodium ion transport"/>
    <property type="evidence" value="ECO:0007669"/>
    <property type="project" value="UniProtKB-KW"/>
</dbReference>
<evidence type="ECO:0000256" key="7">
    <source>
        <dbReference type="ARBA" id="ARBA00023053"/>
    </source>
</evidence>
<feature type="transmembrane region" description="Helical" evidence="12">
    <location>
        <begin position="237"/>
        <end position="255"/>
    </location>
</feature>
<feature type="transmembrane region" description="Helical" evidence="12">
    <location>
        <begin position="21"/>
        <end position="40"/>
    </location>
</feature>
<dbReference type="Proteomes" id="UP001487740">
    <property type="component" value="Unassembled WGS sequence"/>
</dbReference>
<keyword evidence="9 12" id="KW-0472">Membrane</keyword>
<keyword evidence="14" id="KW-1185">Reference proteome</keyword>
<feature type="transmembrane region" description="Helical" evidence="12">
    <location>
        <begin position="154"/>
        <end position="173"/>
    </location>
</feature>
<evidence type="ECO:0000256" key="8">
    <source>
        <dbReference type="ARBA" id="ARBA00023065"/>
    </source>
</evidence>
<keyword evidence="8" id="KW-0406">Ion transport</keyword>
<dbReference type="Gene3D" id="1.20.1730.10">
    <property type="entry name" value="Sodium/glucose cotransporter"/>
    <property type="match status" value="1"/>
</dbReference>
<organism evidence="13 14">
    <name type="scientific">Scylla paramamosain</name>
    <name type="common">Mud crab</name>
    <dbReference type="NCBI Taxonomy" id="85552"/>
    <lineage>
        <taxon>Eukaryota</taxon>
        <taxon>Metazoa</taxon>
        <taxon>Ecdysozoa</taxon>
        <taxon>Arthropoda</taxon>
        <taxon>Crustacea</taxon>
        <taxon>Multicrustacea</taxon>
        <taxon>Malacostraca</taxon>
        <taxon>Eumalacostraca</taxon>
        <taxon>Eucarida</taxon>
        <taxon>Decapoda</taxon>
        <taxon>Pleocyemata</taxon>
        <taxon>Brachyura</taxon>
        <taxon>Eubrachyura</taxon>
        <taxon>Portunoidea</taxon>
        <taxon>Portunidae</taxon>
        <taxon>Portuninae</taxon>
        <taxon>Scylla</taxon>
    </lineage>
</organism>
<evidence type="ECO:0000256" key="5">
    <source>
        <dbReference type="ARBA" id="ARBA00022692"/>
    </source>
</evidence>
<evidence type="ECO:0000313" key="14">
    <source>
        <dbReference type="Proteomes" id="UP001487740"/>
    </source>
</evidence>
<evidence type="ECO:0000256" key="4">
    <source>
        <dbReference type="ARBA" id="ARBA00022475"/>
    </source>
</evidence>
<name>A0AAW0TVP9_SCYPA</name>
<dbReference type="InterPro" id="IPR038377">
    <property type="entry name" value="Na/Glc_symporter_sf"/>
</dbReference>
<dbReference type="Pfam" id="PF00474">
    <property type="entry name" value="SSF"/>
    <property type="match status" value="2"/>
</dbReference>
<feature type="transmembrane region" description="Helical" evidence="12">
    <location>
        <begin position="385"/>
        <end position="405"/>
    </location>
</feature>
<keyword evidence="7" id="KW-0915">Sodium</keyword>
<comment type="caution">
    <text evidence="13">The sequence shown here is derived from an EMBL/GenBank/DDBJ whole genome shotgun (WGS) entry which is preliminary data.</text>
</comment>
<keyword evidence="6 12" id="KW-1133">Transmembrane helix</keyword>
<evidence type="ECO:0000256" key="2">
    <source>
        <dbReference type="ARBA" id="ARBA00006434"/>
    </source>
</evidence>